<organism evidence="2 3">
    <name type="scientific">Drosophila erecta</name>
    <name type="common">Fruit fly</name>
    <dbReference type="NCBI Taxonomy" id="7220"/>
    <lineage>
        <taxon>Eukaryota</taxon>
        <taxon>Metazoa</taxon>
        <taxon>Ecdysozoa</taxon>
        <taxon>Arthropoda</taxon>
        <taxon>Hexapoda</taxon>
        <taxon>Insecta</taxon>
        <taxon>Pterygota</taxon>
        <taxon>Neoptera</taxon>
        <taxon>Endopterygota</taxon>
        <taxon>Diptera</taxon>
        <taxon>Brachycera</taxon>
        <taxon>Muscomorpha</taxon>
        <taxon>Ephydroidea</taxon>
        <taxon>Drosophilidae</taxon>
        <taxon>Drosophila</taxon>
        <taxon>Sophophora</taxon>
    </lineage>
</organism>
<evidence type="ECO:0000313" key="2">
    <source>
        <dbReference type="EMBL" id="EDV48013.1"/>
    </source>
</evidence>
<keyword evidence="1" id="KW-0732">Signal</keyword>
<protein>
    <submittedName>
        <fullName evidence="2">GG13237</fullName>
    </submittedName>
</protein>
<dbReference type="Proteomes" id="UP000008711">
    <property type="component" value="Unassembled WGS sequence"/>
</dbReference>
<evidence type="ECO:0000313" key="3">
    <source>
        <dbReference type="Proteomes" id="UP000008711"/>
    </source>
</evidence>
<sequence length="104" mass="11421">MNALSNKLIGCQIKFALIVGLLVSLAWALPVEDDRKTLTTQNNAVNTQQPIEAAPVVEEAENVGQLRFPPFDNNGGKFFERFGEKFRSKWTPSTTIKSTAVSAP</sequence>
<gene>
    <name evidence="2" type="primary">Dere\GG13237</name>
    <name evidence="2" type="ORF">Dere_GG13237</name>
</gene>
<feature type="chain" id="PRO_5002793243" evidence="1">
    <location>
        <begin position="29"/>
        <end position="104"/>
    </location>
</feature>
<feature type="signal peptide" evidence="1">
    <location>
        <begin position="1"/>
        <end position="28"/>
    </location>
</feature>
<reference evidence="2 3" key="2">
    <citation type="journal article" date="2008" name="Bioinformatics">
        <title>Assembly reconciliation.</title>
        <authorList>
            <person name="Zimin A.V."/>
            <person name="Smith D.R."/>
            <person name="Sutton G."/>
            <person name="Yorke J.A."/>
        </authorList>
    </citation>
    <scope>NUCLEOTIDE SEQUENCE [LARGE SCALE GENOMIC DNA]</scope>
    <source>
        <strain evidence="2 3">TSC#14021-0224.01</strain>
    </source>
</reference>
<dbReference type="EMBL" id="CH954181">
    <property type="protein sequence ID" value="EDV48013.1"/>
    <property type="molecule type" value="Genomic_DNA"/>
</dbReference>
<dbReference type="OMA" id="LIGCQIK"/>
<dbReference type="HOGENOM" id="CLU_170580_0_0_1"/>
<reference evidence="2 3" key="1">
    <citation type="journal article" date="2007" name="Nature">
        <title>Evolution of genes and genomes on the Drosophila phylogeny.</title>
        <authorList>
            <consortium name="Drosophila 12 Genomes Consortium"/>
            <person name="Clark A.G."/>
            <person name="Eisen M.B."/>
            <person name="Smith D.R."/>
            <person name="Bergman C.M."/>
            <person name="Oliver B."/>
            <person name="Markow T.A."/>
            <person name="Kaufman T.C."/>
            <person name="Kellis M."/>
            <person name="Gelbart W."/>
            <person name="Iyer V.N."/>
            <person name="Pollard D.A."/>
            <person name="Sackton T.B."/>
            <person name="Larracuente A.M."/>
            <person name="Singh N.D."/>
            <person name="Abad J.P."/>
            <person name="Abt D.N."/>
            <person name="Adryan B."/>
            <person name="Aguade M."/>
            <person name="Akashi H."/>
            <person name="Anderson W.W."/>
            <person name="Aquadro C.F."/>
            <person name="Ardell D.H."/>
            <person name="Arguello R."/>
            <person name="Artieri C.G."/>
            <person name="Barbash D.A."/>
            <person name="Barker D."/>
            <person name="Barsanti P."/>
            <person name="Batterham P."/>
            <person name="Batzoglou S."/>
            <person name="Begun D."/>
            <person name="Bhutkar A."/>
            <person name="Blanco E."/>
            <person name="Bosak S.A."/>
            <person name="Bradley R.K."/>
            <person name="Brand A.D."/>
            <person name="Brent M.R."/>
            <person name="Brooks A.N."/>
            <person name="Brown R.H."/>
            <person name="Butlin R.K."/>
            <person name="Caggese C."/>
            <person name="Calvi B.R."/>
            <person name="Bernardo de Carvalho A."/>
            <person name="Caspi A."/>
            <person name="Castrezana S."/>
            <person name="Celniker S.E."/>
            <person name="Chang J.L."/>
            <person name="Chapple C."/>
            <person name="Chatterji S."/>
            <person name="Chinwalla A."/>
            <person name="Civetta A."/>
            <person name="Clifton S.W."/>
            <person name="Comeron J.M."/>
            <person name="Costello J.C."/>
            <person name="Coyne J.A."/>
            <person name="Daub J."/>
            <person name="David R.G."/>
            <person name="Delcher A.L."/>
            <person name="Delehaunty K."/>
            <person name="Do C.B."/>
            <person name="Ebling H."/>
            <person name="Edwards K."/>
            <person name="Eickbush T."/>
            <person name="Evans J.D."/>
            <person name="Filipski A."/>
            <person name="Findeiss S."/>
            <person name="Freyhult E."/>
            <person name="Fulton L."/>
            <person name="Fulton R."/>
            <person name="Garcia A.C."/>
            <person name="Gardiner A."/>
            <person name="Garfield D.A."/>
            <person name="Garvin B.E."/>
            <person name="Gibson G."/>
            <person name="Gilbert D."/>
            <person name="Gnerre S."/>
            <person name="Godfrey J."/>
            <person name="Good R."/>
            <person name="Gotea V."/>
            <person name="Gravely B."/>
            <person name="Greenberg A.J."/>
            <person name="Griffiths-Jones S."/>
            <person name="Gross S."/>
            <person name="Guigo R."/>
            <person name="Gustafson E.A."/>
            <person name="Haerty W."/>
            <person name="Hahn M.W."/>
            <person name="Halligan D.L."/>
            <person name="Halpern A.L."/>
            <person name="Halter G.M."/>
            <person name="Han M.V."/>
            <person name="Heger A."/>
            <person name="Hillier L."/>
            <person name="Hinrichs A.S."/>
            <person name="Holmes I."/>
            <person name="Hoskins R.A."/>
            <person name="Hubisz M.J."/>
            <person name="Hultmark D."/>
            <person name="Huntley M.A."/>
            <person name="Jaffe D.B."/>
            <person name="Jagadeeshan S."/>
            <person name="Jeck W.R."/>
            <person name="Johnson J."/>
            <person name="Jones C.D."/>
            <person name="Jordan W.C."/>
            <person name="Karpen G.H."/>
            <person name="Kataoka E."/>
            <person name="Keightley P.D."/>
            <person name="Kheradpour P."/>
            <person name="Kirkness E.F."/>
            <person name="Koerich L.B."/>
            <person name="Kristiansen K."/>
            <person name="Kudrna D."/>
            <person name="Kulathinal R.J."/>
            <person name="Kumar S."/>
            <person name="Kwok R."/>
            <person name="Lander E."/>
            <person name="Langley C.H."/>
            <person name="Lapoint R."/>
            <person name="Lazzaro B.P."/>
            <person name="Lee S.J."/>
            <person name="Levesque L."/>
            <person name="Li R."/>
            <person name="Lin C.F."/>
            <person name="Lin M.F."/>
            <person name="Lindblad-Toh K."/>
            <person name="Llopart A."/>
            <person name="Long M."/>
            <person name="Low L."/>
            <person name="Lozovsky E."/>
            <person name="Lu J."/>
            <person name="Luo M."/>
            <person name="Machado C.A."/>
            <person name="Makalowski W."/>
            <person name="Marzo M."/>
            <person name="Matsuda M."/>
            <person name="Matzkin L."/>
            <person name="McAllister B."/>
            <person name="McBride C.S."/>
            <person name="McKernan B."/>
            <person name="McKernan K."/>
            <person name="Mendez-Lago M."/>
            <person name="Minx P."/>
            <person name="Mollenhauer M.U."/>
            <person name="Montooth K."/>
            <person name="Mount S.M."/>
            <person name="Mu X."/>
            <person name="Myers E."/>
            <person name="Negre B."/>
            <person name="Newfeld S."/>
            <person name="Nielsen R."/>
            <person name="Noor M.A."/>
            <person name="O'Grady P."/>
            <person name="Pachter L."/>
            <person name="Papaceit M."/>
            <person name="Parisi M.J."/>
            <person name="Parisi M."/>
            <person name="Parts L."/>
            <person name="Pedersen J.S."/>
            <person name="Pesole G."/>
            <person name="Phillippy A.M."/>
            <person name="Ponting C.P."/>
            <person name="Pop M."/>
            <person name="Porcelli D."/>
            <person name="Powell J.R."/>
            <person name="Prohaska S."/>
            <person name="Pruitt K."/>
            <person name="Puig M."/>
            <person name="Quesneville H."/>
            <person name="Ram K.R."/>
            <person name="Rand D."/>
            <person name="Rasmussen M.D."/>
            <person name="Reed L.K."/>
            <person name="Reenan R."/>
            <person name="Reily A."/>
            <person name="Remington K.A."/>
            <person name="Rieger T.T."/>
            <person name="Ritchie M.G."/>
            <person name="Robin C."/>
            <person name="Rogers Y.H."/>
            <person name="Rohde C."/>
            <person name="Rozas J."/>
            <person name="Rubenfield M.J."/>
            <person name="Ruiz A."/>
            <person name="Russo S."/>
            <person name="Salzberg S.L."/>
            <person name="Sanchez-Gracia A."/>
            <person name="Saranga D.J."/>
            <person name="Sato H."/>
            <person name="Schaeffer S.W."/>
            <person name="Schatz M.C."/>
            <person name="Schlenke T."/>
            <person name="Schwartz R."/>
            <person name="Segarra C."/>
            <person name="Singh R.S."/>
            <person name="Sirot L."/>
            <person name="Sirota M."/>
            <person name="Sisneros N.B."/>
            <person name="Smith C.D."/>
            <person name="Smith T.F."/>
            <person name="Spieth J."/>
            <person name="Stage D.E."/>
            <person name="Stark A."/>
            <person name="Stephan W."/>
            <person name="Strausberg R.L."/>
            <person name="Strempel S."/>
            <person name="Sturgill D."/>
            <person name="Sutton G."/>
            <person name="Sutton G.G."/>
            <person name="Tao W."/>
            <person name="Teichmann S."/>
            <person name="Tobari Y.N."/>
            <person name="Tomimura Y."/>
            <person name="Tsolas J.M."/>
            <person name="Valente V.L."/>
            <person name="Venter E."/>
            <person name="Venter J.C."/>
            <person name="Vicario S."/>
            <person name="Vieira F.G."/>
            <person name="Vilella A.J."/>
            <person name="Villasante A."/>
            <person name="Walenz B."/>
            <person name="Wang J."/>
            <person name="Wasserman M."/>
            <person name="Watts T."/>
            <person name="Wilson D."/>
            <person name="Wilson R.K."/>
            <person name="Wing R.A."/>
            <person name="Wolfner M.F."/>
            <person name="Wong A."/>
            <person name="Wong G.K."/>
            <person name="Wu C.I."/>
            <person name="Wu G."/>
            <person name="Yamamoto D."/>
            <person name="Yang H.P."/>
            <person name="Yang S.P."/>
            <person name="Yorke J.A."/>
            <person name="Yoshida K."/>
            <person name="Zdobnov E."/>
            <person name="Zhang P."/>
            <person name="Zhang Y."/>
            <person name="Zimin A.V."/>
            <person name="Baldwin J."/>
            <person name="Abdouelleil A."/>
            <person name="Abdulkadir J."/>
            <person name="Abebe A."/>
            <person name="Abera B."/>
            <person name="Abreu J."/>
            <person name="Acer S.C."/>
            <person name="Aftuck L."/>
            <person name="Alexander A."/>
            <person name="An P."/>
            <person name="Anderson E."/>
            <person name="Anderson S."/>
            <person name="Arachi H."/>
            <person name="Azer M."/>
            <person name="Bachantsang P."/>
            <person name="Barry A."/>
            <person name="Bayul T."/>
            <person name="Berlin A."/>
            <person name="Bessette D."/>
            <person name="Bloom T."/>
            <person name="Blye J."/>
            <person name="Boguslavskiy L."/>
            <person name="Bonnet C."/>
            <person name="Boukhgalter B."/>
            <person name="Bourzgui I."/>
            <person name="Brown A."/>
            <person name="Cahill P."/>
            <person name="Channer S."/>
            <person name="Cheshatsang Y."/>
            <person name="Chuda L."/>
            <person name="Citroen M."/>
            <person name="Collymore A."/>
            <person name="Cooke P."/>
            <person name="Costello M."/>
            <person name="D'Aco K."/>
            <person name="Daza R."/>
            <person name="De Haan G."/>
            <person name="DeGray S."/>
            <person name="DeMaso C."/>
            <person name="Dhargay N."/>
            <person name="Dooley K."/>
            <person name="Dooley E."/>
            <person name="Doricent M."/>
            <person name="Dorje P."/>
            <person name="Dorjee K."/>
            <person name="Dupes A."/>
            <person name="Elong R."/>
            <person name="Falk J."/>
            <person name="Farina A."/>
            <person name="Faro S."/>
            <person name="Ferguson D."/>
            <person name="Fisher S."/>
            <person name="Foley C.D."/>
            <person name="Franke A."/>
            <person name="Friedrich D."/>
            <person name="Gadbois L."/>
            <person name="Gearin G."/>
            <person name="Gearin C.R."/>
            <person name="Giannoukos G."/>
            <person name="Goode T."/>
            <person name="Graham J."/>
            <person name="Grandbois E."/>
            <person name="Grewal S."/>
            <person name="Gyaltsen K."/>
            <person name="Hafez N."/>
            <person name="Hagos B."/>
            <person name="Hall J."/>
            <person name="Henson C."/>
            <person name="Hollinger A."/>
            <person name="Honan T."/>
            <person name="Huard M.D."/>
            <person name="Hughes L."/>
            <person name="Hurhula B."/>
            <person name="Husby M.E."/>
            <person name="Kamat A."/>
            <person name="Kanga B."/>
            <person name="Kashin S."/>
            <person name="Khazanovich D."/>
            <person name="Kisner P."/>
            <person name="Lance K."/>
            <person name="Lara M."/>
            <person name="Lee W."/>
            <person name="Lennon N."/>
            <person name="Letendre F."/>
            <person name="LeVine R."/>
            <person name="Lipovsky A."/>
            <person name="Liu X."/>
            <person name="Liu J."/>
            <person name="Liu S."/>
            <person name="Lokyitsang T."/>
            <person name="Lokyitsang Y."/>
            <person name="Lubonja R."/>
            <person name="Lui A."/>
            <person name="MacDonald P."/>
            <person name="Magnisalis V."/>
            <person name="Maru K."/>
            <person name="Matthews C."/>
            <person name="McCusker W."/>
            <person name="McDonough S."/>
            <person name="Mehta T."/>
            <person name="Meldrim J."/>
            <person name="Meneus L."/>
            <person name="Mihai O."/>
            <person name="Mihalev A."/>
            <person name="Mihova T."/>
            <person name="Mittelman R."/>
            <person name="Mlenga V."/>
            <person name="Montmayeur A."/>
            <person name="Mulrain L."/>
            <person name="Navidi A."/>
            <person name="Naylor J."/>
            <person name="Negash T."/>
            <person name="Nguyen T."/>
            <person name="Nguyen N."/>
            <person name="Nicol R."/>
            <person name="Norbu C."/>
            <person name="Norbu N."/>
            <person name="Novod N."/>
            <person name="O'Neill B."/>
            <person name="Osman S."/>
            <person name="Markiewicz E."/>
            <person name="Oyono O.L."/>
            <person name="Patti C."/>
            <person name="Phunkhang P."/>
            <person name="Pierre F."/>
            <person name="Priest M."/>
            <person name="Raghuraman S."/>
            <person name="Rege F."/>
            <person name="Reyes R."/>
            <person name="Rise C."/>
            <person name="Rogov P."/>
            <person name="Ross K."/>
            <person name="Ryan E."/>
            <person name="Settipalli S."/>
            <person name="Shea T."/>
            <person name="Sherpa N."/>
            <person name="Shi L."/>
            <person name="Shih D."/>
            <person name="Sparrow T."/>
            <person name="Spaulding J."/>
            <person name="Stalker J."/>
            <person name="Stange-Thomann N."/>
            <person name="Stavropoulos S."/>
            <person name="Stone C."/>
            <person name="Strader C."/>
            <person name="Tesfaye S."/>
            <person name="Thomson T."/>
            <person name="Thoulutsang Y."/>
            <person name="Thoulutsang D."/>
            <person name="Topham K."/>
            <person name="Topping I."/>
            <person name="Tsamla T."/>
            <person name="Vassiliev H."/>
            <person name="Vo A."/>
            <person name="Wangchuk T."/>
            <person name="Wangdi T."/>
            <person name="Weiand M."/>
            <person name="Wilkinson J."/>
            <person name="Wilson A."/>
            <person name="Yadav S."/>
            <person name="Young G."/>
            <person name="Yu Q."/>
            <person name="Zembek L."/>
            <person name="Zhong D."/>
            <person name="Zimmer A."/>
            <person name="Zwirko Z."/>
            <person name="Jaffe D.B."/>
            <person name="Alvarez P."/>
            <person name="Brockman W."/>
            <person name="Butler J."/>
            <person name="Chin C."/>
            <person name="Gnerre S."/>
            <person name="Grabherr M."/>
            <person name="Kleber M."/>
            <person name="Mauceli E."/>
            <person name="MacCallum I."/>
        </authorList>
    </citation>
    <scope>NUCLEOTIDE SEQUENCE [LARGE SCALE GENOMIC DNA]</scope>
    <source>
        <strain evidence="2 3">TSC#14021-0224.01</strain>
    </source>
</reference>
<name>B3NYN2_DROER</name>
<dbReference type="PhylomeDB" id="B3NYN2"/>
<accession>B3NYN2</accession>
<keyword evidence="3" id="KW-1185">Reference proteome</keyword>
<evidence type="ECO:0000256" key="1">
    <source>
        <dbReference type="SAM" id="SignalP"/>
    </source>
</evidence>
<dbReference type="AlphaFoldDB" id="B3NYN2"/>
<proteinExistence type="predicted"/>